<dbReference type="AlphaFoldDB" id="A0A7G6E4F0"/>
<dbReference type="OrthoDB" id="9801699at2"/>
<evidence type="ECO:0000256" key="5">
    <source>
        <dbReference type="ARBA" id="ARBA00023002"/>
    </source>
</evidence>
<dbReference type="SUPFAM" id="SSF51905">
    <property type="entry name" value="FAD/NAD(P)-binding domain"/>
    <property type="match status" value="1"/>
</dbReference>
<accession>A0A7G6E4F0</accession>
<keyword evidence="8" id="KW-1185">Reference proteome</keyword>
<protein>
    <submittedName>
        <fullName evidence="7">Anaerobic glycerol-3-phosphate dehydrogenase subunit A</fullName>
        <ecNumber evidence="7">1.1.5.3</ecNumber>
    </submittedName>
</protein>
<evidence type="ECO:0000313" key="8">
    <source>
        <dbReference type="Proteomes" id="UP000515847"/>
    </source>
</evidence>
<evidence type="ECO:0000256" key="1">
    <source>
        <dbReference type="ARBA" id="ARBA00001974"/>
    </source>
</evidence>
<dbReference type="GO" id="GO:0006072">
    <property type="term" value="P:glycerol-3-phosphate metabolic process"/>
    <property type="evidence" value="ECO:0007669"/>
    <property type="project" value="InterPro"/>
</dbReference>
<evidence type="ECO:0000256" key="2">
    <source>
        <dbReference type="ARBA" id="ARBA00007330"/>
    </source>
</evidence>
<dbReference type="NCBIfam" id="NF008313">
    <property type="entry name" value="PRK11101.1"/>
    <property type="match status" value="1"/>
</dbReference>
<dbReference type="Proteomes" id="UP000515847">
    <property type="component" value="Chromosome"/>
</dbReference>
<feature type="domain" description="FAD dependent oxidoreductase" evidence="6">
    <location>
        <begin position="6"/>
        <end position="353"/>
    </location>
</feature>
<dbReference type="InterPro" id="IPR041854">
    <property type="entry name" value="BFD-like_2Fe2S-bd_dom_sf"/>
</dbReference>
<dbReference type="GO" id="GO:0010181">
    <property type="term" value="F:FMN binding"/>
    <property type="evidence" value="ECO:0007669"/>
    <property type="project" value="InterPro"/>
</dbReference>
<dbReference type="GO" id="GO:0050660">
    <property type="term" value="F:flavin adenine dinucleotide binding"/>
    <property type="evidence" value="ECO:0007669"/>
    <property type="project" value="InterPro"/>
</dbReference>
<dbReference type="InterPro" id="IPR017752">
    <property type="entry name" value="G3P_DH_GlpA_su"/>
</dbReference>
<dbReference type="PANTHER" id="PTHR11985:SF15">
    <property type="entry name" value="GLYCEROL-3-PHOSPHATE DEHYDROGENASE, MITOCHONDRIAL"/>
    <property type="match status" value="1"/>
</dbReference>
<dbReference type="Pfam" id="PF01266">
    <property type="entry name" value="DAO"/>
    <property type="match status" value="1"/>
</dbReference>
<dbReference type="Gene3D" id="3.50.50.60">
    <property type="entry name" value="FAD/NAD(P)-binding domain"/>
    <property type="match status" value="2"/>
</dbReference>
<dbReference type="GO" id="GO:0009331">
    <property type="term" value="C:glycerol-3-phosphate dehydrogenase (FAD) complex"/>
    <property type="evidence" value="ECO:0007669"/>
    <property type="project" value="InterPro"/>
</dbReference>
<dbReference type="RefSeq" id="WP_034420393.1">
    <property type="nucleotide sequence ID" value="NZ_CP045798.1"/>
</dbReference>
<dbReference type="Gene3D" id="1.10.10.1100">
    <property type="entry name" value="BFD-like [2Fe-2S]-binding domain"/>
    <property type="match status" value="1"/>
</dbReference>
<dbReference type="InterPro" id="IPR036188">
    <property type="entry name" value="FAD/NAD-bd_sf"/>
</dbReference>
<reference evidence="7 8" key="1">
    <citation type="journal article" date="2019" name="Front. Microbiol.">
        <title>Thermoanaerosceptrum fracticalcis gen. nov. sp. nov., a Novel Fumarate-Fermenting Microorganism From a Deep Fractured Carbonate Aquifer of the US Great Basin.</title>
        <authorList>
            <person name="Hamilton-Brehm S.D."/>
            <person name="Stewart L.E."/>
            <person name="Zavarin M."/>
            <person name="Caldwell M."/>
            <person name="Lawson P.A."/>
            <person name="Onstott T.C."/>
            <person name="Grzymski J."/>
            <person name="Neveux I."/>
            <person name="Lollar B.S."/>
            <person name="Russell C.E."/>
            <person name="Moser D.P."/>
        </authorList>
    </citation>
    <scope>NUCLEOTIDE SEQUENCE [LARGE SCALE GENOMIC DNA]</scope>
    <source>
        <strain evidence="7 8">DRI-13</strain>
    </source>
</reference>
<evidence type="ECO:0000313" key="7">
    <source>
        <dbReference type="EMBL" id="QNB46954.1"/>
    </source>
</evidence>
<evidence type="ECO:0000256" key="3">
    <source>
        <dbReference type="ARBA" id="ARBA00022630"/>
    </source>
</evidence>
<evidence type="ECO:0000256" key="4">
    <source>
        <dbReference type="ARBA" id="ARBA00022827"/>
    </source>
</evidence>
<comment type="similarity">
    <text evidence="2">Belongs to the FAD-dependent glycerol-3-phosphate dehydrogenase family.</text>
</comment>
<dbReference type="EMBL" id="CP045798">
    <property type="protein sequence ID" value="QNB46954.1"/>
    <property type="molecule type" value="Genomic_DNA"/>
</dbReference>
<name>A0A7G6E4F0_THEFR</name>
<dbReference type="GO" id="GO:0019563">
    <property type="term" value="P:glycerol catabolic process"/>
    <property type="evidence" value="ECO:0007669"/>
    <property type="project" value="UniProtKB-UniPathway"/>
</dbReference>
<evidence type="ECO:0000259" key="6">
    <source>
        <dbReference type="Pfam" id="PF01266"/>
    </source>
</evidence>
<comment type="cofactor">
    <cofactor evidence="1">
        <name>FAD</name>
        <dbReference type="ChEBI" id="CHEBI:57692"/>
    </cofactor>
</comment>
<dbReference type="EC" id="1.1.5.3" evidence="7"/>
<dbReference type="GO" id="GO:0004368">
    <property type="term" value="F:glycerol-3-phosphate dehydrogenase (quinone) activity"/>
    <property type="evidence" value="ECO:0007669"/>
    <property type="project" value="UniProtKB-EC"/>
</dbReference>
<keyword evidence="4" id="KW-0274">FAD</keyword>
<dbReference type="InterPro" id="IPR006076">
    <property type="entry name" value="FAD-dep_OxRdtase"/>
</dbReference>
<gene>
    <name evidence="7" type="primary">glpA</name>
    <name evidence="7" type="ORF">BR63_11905</name>
</gene>
<dbReference type="CDD" id="cd19946">
    <property type="entry name" value="GlpA-like_Fer2_BFD-like"/>
    <property type="match status" value="1"/>
</dbReference>
<organism evidence="7 8">
    <name type="scientific">Thermanaerosceptrum fracticalcis</name>
    <dbReference type="NCBI Taxonomy" id="1712410"/>
    <lineage>
        <taxon>Bacteria</taxon>
        <taxon>Bacillati</taxon>
        <taxon>Bacillota</taxon>
        <taxon>Clostridia</taxon>
        <taxon>Eubacteriales</taxon>
        <taxon>Peptococcaceae</taxon>
        <taxon>Thermanaerosceptrum</taxon>
    </lineage>
</organism>
<dbReference type="KEGG" id="tfr:BR63_11905"/>
<proteinExistence type="inferred from homology"/>
<dbReference type="InterPro" id="IPR000447">
    <property type="entry name" value="G3P_DH_FAD-dep"/>
</dbReference>
<dbReference type="GO" id="GO:0005886">
    <property type="term" value="C:plasma membrane"/>
    <property type="evidence" value="ECO:0007669"/>
    <property type="project" value="InterPro"/>
</dbReference>
<dbReference type="PRINTS" id="PR01001">
    <property type="entry name" value="FADG3PDH"/>
</dbReference>
<dbReference type="PANTHER" id="PTHR11985">
    <property type="entry name" value="GLYCEROL-3-PHOSPHATE DEHYDROGENASE"/>
    <property type="match status" value="1"/>
</dbReference>
<dbReference type="Gene3D" id="3.30.9.10">
    <property type="entry name" value="D-Amino Acid Oxidase, subunit A, domain 2"/>
    <property type="match status" value="1"/>
</dbReference>
<dbReference type="UniPathway" id="UPA00618">
    <property type="reaction ID" value="UER00673"/>
</dbReference>
<dbReference type="NCBIfam" id="TIGR03377">
    <property type="entry name" value="glycerol3P_GlpA"/>
    <property type="match status" value="1"/>
</dbReference>
<keyword evidence="5 7" id="KW-0560">Oxidoreductase</keyword>
<keyword evidence="3" id="KW-0285">Flavoprotein</keyword>
<sequence>MADKYDVVIIGGGATGTGIVRDLAMRGLSCLLVEKEDLATGTSGRFHGLLHSGARYAVRDPHSAQECAQENRILKEIAANCLEDTGGYFIALKEDDPEYIRVWLEACRHGGIATQEISPAELLKQEPVLHKDIAKAYLVPDAAVDGFTLAAANALSAEKLGAKVKNYTRVVGFKREGQRIAGVFLRNVITGQEWEANCRLVINAAGAWAGQIGELAGVNLNIIPDKGVLIVFNHRITGKVLNRLRPPGDGDIFVPHGSVTIFGTTSRATDDPQDNQAAREDVLHLLKEGRKMIPDLEEMRLIRAFAGVRPLYQAGDQEGSGRQATRDFSLLDHEKLDGLRGFISVVGGKLTTYRLMAQAASDLAAQKLGNDKPCRTHLEPLADLGIERDKDRKHLCQCEMISKGMLEKAVEGKEQFSLSDIRRLTRLGMGPCQGTFCTYRATGFYHELKNLTAQEGNKLLKDHVQERWKGARPVLWGGQAQEIEINRGIYLSLLNLDRLDSGDYV</sequence>
<dbReference type="PROSITE" id="PS00978">
    <property type="entry name" value="FAD_G3PDH_2"/>
    <property type="match status" value="1"/>
</dbReference>